<dbReference type="PANTHER" id="PTHR47510">
    <property type="entry name" value="REVERSE TRANSCRIPTASE DOMAIN-CONTAINING PROTEIN"/>
    <property type="match status" value="1"/>
</dbReference>
<dbReference type="Gene3D" id="3.60.10.10">
    <property type="entry name" value="Endonuclease/exonuclease/phosphatase"/>
    <property type="match status" value="1"/>
</dbReference>
<proteinExistence type="predicted"/>
<dbReference type="AlphaFoldDB" id="A0A2B4RCI6"/>
<dbReference type="OrthoDB" id="5982877at2759"/>
<accession>A0A2B4RCI6</accession>
<organism evidence="1 2">
    <name type="scientific">Stylophora pistillata</name>
    <name type="common">Smooth cauliflower coral</name>
    <dbReference type="NCBI Taxonomy" id="50429"/>
    <lineage>
        <taxon>Eukaryota</taxon>
        <taxon>Metazoa</taxon>
        <taxon>Cnidaria</taxon>
        <taxon>Anthozoa</taxon>
        <taxon>Hexacorallia</taxon>
        <taxon>Scleractinia</taxon>
        <taxon>Astrocoeniina</taxon>
        <taxon>Pocilloporidae</taxon>
        <taxon>Stylophora</taxon>
    </lineage>
</organism>
<name>A0A2B4RCI6_STYPI</name>
<dbReference type="InterPro" id="IPR036691">
    <property type="entry name" value="Endo/exonu/phosph_ase_sf"/>
</dbReference>
<protein>
    <recommendedName>
        <fullName evidence="3">Endonuclease/exonuclease/phosphatase domain-containing protein</fullName>
    </recommendedName>
</protein>
<evidence type="ECO:0000313" key="1">
    <source>
        <dbReference type="EMBL" id="PFX13972.1"/>
    </source>
</evidence>
<reference evidence="2" key="1">
    <citation type="journal article" date="2017" name="bioRxiv">
        <title>Comparative analysis of the genomes of Stylophora pistillata and Acropora digitifera provides evidence for extensive differences between species of corals.</title>
        <authorList>
            <person name="Voolstra C.R."/>
            <person name="Li Y."/>
            <person name="Liew Y.J."/>
            <person name="Baumgarten S."/>
            <person name="Zoccola D."/>
            <person name="Flot J.-F."/>
            <person name="Tambutte S."/>
            <person name="Allemand D."/>
            <person name="Aranda M."/>
        </authorList>
    </citation>
    <scope>NUCLEOTIDE SEQUENCE [LARGE SCALE GENOMIC DNA]</scope>
</reference>
<sequence length="421" mass="48391">MMEVVVGSSRSESGELPVFKIDHMVRRDRGWADSDKRKKGGVAVYMRDSLKVLDVYRSNLYGFIALTVLLPSDHIMLICGLYNPPKYSYRDLDLINYIISFVDLVLNKNPEAAIVCGGDVNRLDMQEFKALFGWDFMVDFPTRGNACLDNGMTNRADLFGQAYPIHMLIKSDHQGFVLPAGLKLKLVRRKVLVRDCREHRKQSFHMALTTQDWGDVLNAVDIKKAVEVLEEKIRAVIIKFMPQKSVRMSSRDPVWLSPLVKCMLRNKSRISLNNKKRLSLFNKRISELITENRRKPALIGSGEWWKGVDALSQRRRSSLINLDKNSLVRLNDYFAKLCYHDTCVRPINTDIPDSVKPPKISERCVWNTLFHVKKTATGPDDLPYWIWKDCAELLTPIITHVSNLSLSTHTWPDSWKRANVN</sequence>
<gene>
    <name evidence="1" type="ORF">AWC38_SpisGene21910</name>
</gene>
<dbReference type="PANTHER" id="PTHR47510:SF3">
    <property type="entry name" value="ENDO_EXONUCLEASE_PHOSPHATASE DOMAIN-CONTAINING PROTEIN"/>
    <property type="match status" value="1"/>
</dbReference>
<evidence type="ECO:0000313" key="2">
    <source>
        <dbReference type="Proteomes" id="UP000225706"/>
    </source>
</evidence>
<dbReference type="EMBL" id="LSMT01000861">
    <property type="protein sequence ID" value="PFX13972.1"/>
    <property type="molecule type" value="Genomic_DNA"/>
</dbReference>
<dbReference type="Proteomes" id="UP000225706">
    <property type="component" value="Unassembled WGS sequence"/>
</dbReference>
<comment type="caution">
    <text evidence="1">The sequence shown here is derived from an EMBL/GenBank/DDBJ whole genome shotgun (WGS) entry which is preliminary data.</text>
</comment>
<keyword evidence="2" id="KW-1185">Reference proteome</keyword>
<dbReference type="SUPFAM" id="SSF56219">
    <property type="entry name" value="DNase I-like"/>
    <property type="match status" value="1"/>
</dbReference>
<evidence type="ECO:0008006" key="3">
    <source>
        <dbReference type="Google" id="ProtNLM"/>
    </source>
</evidence>